<protein>
    <submittedName>
        <fullName evidence="2">Uncharacterized protein</fullName>
    </submittedName>
</protein>
<keyword evidence="3" id="KW-1185">Reference proteome</keyword>
<evidence type="ECO:0000256" key="1">
    <source>
        <dbReference type="SAM" id="MobiDB-lite"/>
    </source>
</evidence>
<feature type="region of interest" description="Disordered" evidence="1">
    <location>
        <begin position="1"/>
        <end position="49"/>
    </location>
</feature>
<dbReference type="RefSeq" id="WP_131356671.1">
    <property type="nucleotide sequence ID" value="NZ_SJKB01000005.1"/>
</dbReference>
<proteinExistence type="predicted"/>
<evidence type="ECO:0000313" key="2">
    <source>
        <dbReference type="EMBL" id="TCC60937.1"/>
    </source>
</evidence>
<comment type="caution">
    <text evidence="2">The sequence shown here is derived from an EMBL/GenBank/DDBJ whole genome shotgun (WGS) entry which is preliminary data.</text>
</comment>
<dbReference type="Proteomes" id="UP000291144">
    <property type="component" value="Unassembled WGS sequence"/>
</dbReference>
<name>A0A4R0KM97_9ACTN</name>
<dbReference type="EMBL" id="SJKB01000005">
    <property type="protein sequence ID" value="TCC60937.1"/>
    <property type="molecule type" value="Genomic_DNA"/>
</dbReference>
<sequence>MAATKTNSSPPPRQLKHHLRLRPHHDGVPTLESFTKNGQTTYLDTDPTGAPIALNTGTAVDYYTLNN</sequence>
<feature type="compositionally biased region" description="Polar residues" evidence="1">
    <location>
        <begin position="32"/>
        <end position="43"/>
    </location>
</feature>
<organism evidence="2 3">
    <name type="scientific">Kribbella pittospori</name>
    <dbReference type="NCBI Taxonomy" id="722689"/>
    <lineage>
        <taxon>Bacteria</taxon>
        <taxon>Bacillati</taxon>
        <taxon>Actinomycetota</taxon>
        <taxon>Actinomycetes</taxon>
        <taxon>Propionibacteriales</taxon>
        <taxon>Kribbellaceae</taxon>
        <taxon>Kribbella</taxon>
    </lineage>
</organism>
<gene>
    <name evidence="2" type="ORF">E0H73_16870</name>
</gene>
<dbReference type="AlphaFoldDB" id="A0A4R0KM97"/>
<accession>A0A4R0KM97</accession>
<reference evidence="2 3" key="1">
    <citation type="submission" date="2019-02" db="EMBL/GenBank/DDBJ databases">
        <title>Kribbella capetownensis sp. nov. and Kribbella speibonae sp. nov., isolated from soil.</title>
        <authorList>
            <person name="Curtis S.M."/>
            <person name="Norton I."/>
            <person name="Everest G.J."/>
            <person name="Meyers P.R."/>
        </authorList>
    </citation>
    <scope>NUCLEOTIDE SEQUENCE [LARGE SCALE GENOMIC DNA]</scope>
    <source>
        <strain evidence="2 3">NRRL B-24813</strain>
    </source>
</reference>
<evidence type="ECO:0000313" key="3">
    <source>
        <dbReference type="Proteomes" id="UP000291144"/>
    </source>
</evidence>
<feature type="compositionally biased region" description="Basic residues" evidence="1">
    <location>
        <begin position="14"/>
        <end position="23"/>
    </location>
</feature>